<dbReference type="InterPro" id="IPR011990">
    <property type="entry name" value="TPR-like_helical_dom_sf"/>
</dbReference>
<reference evidence="5 6" key="1">
    <citation type="submission" date="2006-02" db="EMBL/GenBank/DDBJ databases">
        <authorList>
            <person name="Pinhassi J."/>
            <person name="Pedros-Alio C."/>
            <person name="Ferriera S."/>
            <person name="Johnson J."/>
            <person name="Kravitz S."/>
            <person name="Halpern A."/>
            <person name="Remington K."/>
            <person name="Beeson K."/>
            <person name="Tran B."/>
            <person name="Rogers Y.-H."/>
            <person name="Friedman R."/>
            <person name="Venter J.C."/>
        </authorList>
    </citation>
    <scope>NUCLEOTIDE SEQUENCE [LARGE SCALE GENOMIC DNA]</scope>
    <source>
        <strain evidence="5 6">MED92</strain>
    </source>
</reference>
<keyword evidence="3" id="KW-1133">Transmembrane helix</keyword>
<feature type="coiled-coil region" evidence="2">
    <location>
        <begin position="97"/>
        <end position="131"/>
    </location>
</feature>
<feature type="transmembrane region" description="Helical" evidence="3">
    <location>
        <begin position="6"/>
        <end position="26"/>
    </location>
</feature>
<feature type="transmembrane region" description="Helical" evidence="3">
    <location>
        <begin position="75"/>
        <end position="93"/>
    </location>
</feature>
<dbReference type="SUPFAM" id="SSF48452">
    <property type="entry name" value="TPR-like"/>
    <property type="match status" value="1"/>
</dbReference>
<accession>A0A7U8C2H4</accession>
<proteinExistence type="predicted"/>
<dbReference type="AlphaFoldDB" id="A0A7U8C2H4"/>
<dbReference type="InterPro" id="IPR019734">
    <property type="entry name" value="TPR_rpt"/>
</dbReference>
<dbReference type="InterPro" id="IPR046890">
    <property type="entry name" value="YLATT"/>
</dbReference>
<feature type="transmembrane region" description="Helical" evidence="3">
    <location>
        <begin position="38"/>
        <end position="60"/>
    </location>
</feature>
<evidence type="ECO:0000256" key="1">
    <source>
        <dbReference type="PROSITE-ProRule" id="PRU00339"/>
    </source>
</evidence>
<dbReference type="EMBL" id="AAOW01000026">
    <property type="protein sequence ID" value="EAR59999.1"/>
    <property type="molecule type" value="Genomic_DNA"/>
</dbReference>
<dbReference type="Proteomes" id="UP000002171">
    <property type="component" value="Unassembled WGS sequence"/>
</dbReference>
<feature type="repeat" description="TPR" evidence="1">
    <location>
        <begin position="130"/>
        <end position="163"/>
    </location>
</feature>
<keyword evidence="2" id="KW-0175">Coiled coil</keyword>
<gene>
    <name evidence="5" type="ORF">MED92_14058</name>
</gene>
<keyword evidence="3" id="KW-0812">Transmembrane</keyword>
<dbReference type="RefSeq" id="WP_007020477.1">
    <property type="nucleotide sequence ID" value="NZ_CH724125.1"/>
</dbReference>
<dbReference type="Pfam" id="PF20303">
    <property type="entry name" value="YLATT"/>
    <property type="match status" value="1"/>
</dbReference>
<dbReference type="Gene3D" id="1.25.40.10">
    <property type="entry name" value="Tetratricopeptide repeat domain"/>
    <property type="match status" value="1"/>
</dbReference>
<organism evidence="5 6">
    <name type="scientific">Neptuniibacter caesariensis</name>
    <dbReference type="NCBI Taxonomy" id="207954"/>
    <lineage>
        <taxon>Bacteria</taxon>
        <taxon>Pseudomonadati</taxon>
        <taxon>Pseudomonadota</taxon>
        <taxon>Gammaproteobacteria</taxon>
        <taxon>Oceanospirillales</taxon>
        <taxon>Oceanospirillaceae</taxon>
        <taxon>Neptuniibacter</taxon>
    </lineage>
</organism>
<evidence type="ECO:0000256" key="2">
    <source>
        <dbReference type="SAM" id="Coils"/>
    </source>
</evidence>
<keyword evidence="3" id="KW-0472">Membrane</keyword>
<evidence type="ECO:0000313" key="6">
    <source>
        <dbReference type="Proteomes" id="UP000002171"/>
    </source>
</evidence>
<sequence length="264" mass="30159">MCTNFIIFITLLFAGMSGGLINYSNTPKDKDVTFLKSNLFKCLSLGVAASFMIPVFLQMISSNLLEEVKAEDKSIFILFGFSLIAAISSRSFIESVSKKFLNQLTETESKIDELKARSDEEEKEIKYLKEKNFLLEGKAYRSDGQHQEALEEFEKAIEVESSDRAWGLKALQHYHLKQYEEALEANIVALGLEHTSDTQTYQLNWNQACFMSILKQDIKEIEKHLDIAIDLNQDLKNQISNEKDLSFALSDENFCKKYGIQFNA</sequence>
<evidence type="ECO:0000313" key="5">
    <source>
        <dbReference type="EMBL" id="EAR59999.1"/>
    </source>
</evidence>
<dbReference type="OrthoDB" id="6117266at2"/>
<name>A0A7U8C2H4_NEPCE</name>
<protein>
    <submittedName>
        <fullName evidence="5">TPR repeat protein</fullName>
    </submittedName>
</protein>
<keyword evidence="6" id="KW-1185">Reference proteome</keyword>
<feature type="domain" description="YEATS-Like-Associating Three TM" evidence="4">
    <location>
        <begin position="5"/>
        <end position="111"/>
    </location>
</feature>
<evidence type="ECO:0000259" key="4">
    <source>
        <dbReference type="Pfam" id="PF20303"/>
    </source>
</evidence>
<comment type="caution">
    <text evidence="5">The sequence shown here is derived from an EMBL/GenBank/DDBJ whole genome shotgun (WGS) entry which is preliminary data.</text>
</comment>
<dbReference type="PROSITE" id="PS50005">
    <property type="entry name" value="TPR"/>
    <property type="match status" value="1"/>
</dbReference>
<evidence type="ECO:0000256" key="3">
    <source>
        <dbReference type="SAM" id="Phobius"/>
    </source>
</evidence>
<keyword evidence="1" id="KW-0802">TPR repeat</keyword>